<protein>
    <recommendedName>
        <fullName evidence="3">DUF2268 domain-containing protein</fullName>
    </recommendedName>
</protein>
<dbReference type="Proteomes" id="UP000239800">
    <property type="component" value="Unassembled WGS sequence"/>
</dbReference>
<evidence type="ECO:0008006" key="3">
    <source>
        <dbReference type="Google" id="ProtNLM"/>
    </source>
</evidence>
<dbReference type="EMBL" id="MQUB01000001">
    <property type="protein sequence ID" value="PQB06059.1"/>
    <property type="molecule type" value="Genomic_DNA"/>
</dbReference>
<name>A0A2S7KTU5_9FLAO</name>
<dbReference type="AlphaFoldDB" id="A0A2S7KTU5"/>
<evidence type="ECO:0000313" key="1">
    <source>
        <dbReference type="EMBL" id="PQB06059.1"/>
    </source>
</evidence>
<gene>
    <name evidence="1" type="ORF">BST85_11205</name>
</gene>
<accession>A0A2S7KTU5</accession>
<keyword evidence="2" id="KW-1185">Reference proteome</keyword>
<sequence length="321" mass="36696">MTEAAVEVQAQSVFTSDIDNFWQAYDSIQTTDNFSRKLELINQHYLDKASPGLQSFAESRNYTDTVYVRLLEKFPKFWASIRGNTLRSKEKAKDIDLAIARLKVLYPELKEAQIYFTIGGLNSGGTTDGLLSLIGCEIAAADESVDTSEFTEGWYAFLADLFKTQSLENMVYINVHEYVHTQQTENDPYVLAHSLKEGSCDFIAELVLEEPLSAPYISYGLENEEVIKKKFRDDLFKEDSSDWLYNSGDTESVGDLGYFMGYAICKAYYERSRDKKLAVKEIIELNYLDSIAVVDFLNRSGYYKDYVRSPALWNPWGTQLF</sequence>
<proteinExistence type="predicted"/>
<organism evidence="1 2">
    <name type="scientific">Aureitalea marina</name>
    <dbReference type="NCBI Taxonomy" id="930804"/>
    <lineage>
        <taxon>Bacteria</taxon>
        <taxon>Pseudomonadati</taxon>
        <taxon>Bacteroidota</taxon>
        <taxon>Flavobacteriia</taxon>
        <taxon>Flavobacteriales</taxon>
        <taxon>Flavobacteriaceae</taxon>
        <taxon>Aureitalea</taxon>
    </lineage>
</organism>
<reference evidence="1 2" key="1">
    <citation type="submission" date="2016-11" db="EMBL/GenBank/DDBJ databases">
        <title>Trade-off between light-utilization and light-protection in marine flavobacteria.</title>
        <authorList>
            <person name="Kumagai Y."/>
        </authorList>
    </citation>
    <scope>NUCLEOTIDE SEQUENCE [LARGE SCALE GENOMIC DNA]</scope>
    <source>
        <strain evidence="1 2">NBRC 107741</strain>
    </source>
</reference>
<comment type="caution">
    <text evidence="1">The sequence shown here is derived from an EMBL/GenBank/DDBJ whole genome shotgun (WGS) entry which is preliminary data.</text>
</comment>
<evidence type="ECO:0000313" key="2">
    <source>
        <dbReference type="Proteomes" id="UP000239800"/>
    </source>
</evidence>